<reference evidence="2" key="1">
    <citation type="submission" date="2019-01" db="EMBL/GenBank/DDBJ databases">
        <title>Draft genome sequences of three monokaryotic isolates of the white-rot basidiomycete fungus Dichomitus squalens.</title>
        <authorList>
            <consortium name="DOE Joint Genome Institute"/>
            <person name="Lopez S.C."/>
            <person name="Andreopoulos B."/>
            <person name="Pangilinan J."/>
            <person name="Lipzen A."/>
            <person name="Riley R."/>
            <person name="Ahrendt S."/>
            <person name="Ng V."/>
            <person name="Barry K."/>
            <person name="Daum C."/>
            <person name="Grigoriev I.V."/>
            <person name="Hilden K.S."/>
            <person name="Makela M.R."/>
            <person name="de Vries R.P."/>
        </authorList>
    </citation>
    <scope>NUCLEOTIDE SEQUENCE [LARGE SCALE GENOMIC DNA]</scope>
    <source>
        <strain evidence="2">OM18370.1</strain>
    </source>
</reference>
<evidence type="ECO:0000256" key="1">
    <source>
        <dbReference type="SAM" id="MobiDB-lite"/>
    </source>
</evidence>
<sequence>MASPNATIGATLSSAIWTLWSTPMVPPEQKPIGDAVPLKDMSQRQQSHSRASSVSSVVSATSSTSGAGATYPPSVPRAA</sequence>
<protein>
    <submittedName>
        <fullName evidence="2">Uncharacterized protein</fullName>
    </submittedName>
</protein>
<proteinExistence type="predicted"/>
<evidence type="ECO:0000313" key="2">
    <source>
        <dbReference type="EMBL" id="TBU25495.1"/>
    </source>
</evidence>
<gene>
    <name evidence="2" type="ORF">BD311DRAFT_764385</name>
</gene>
<feature type="compositionally biased region" description="Low complexity" evidence="1">
    <location>
        <begin position="43"/>
        <end position="70"/>
    </location>
</feature>
<name>A0A4Q9MDV4_9APHY</name>
<accession>A0A4Q9MDV4</accession>
<dbReference type="OrthoDB" id="2744007at2759"/>
<dbReference type="AlphaFoldDB" id="A0A4Q9MDV4"/>
<dbReference type="Proteomes" id="UP000292957">
    <property type="component" value="Unassembled WGS sequence"/>
</dbReference>
<dbReference type="EMBL" id="ML143460">
    <property type="protein sequence ID" value="TBU25495.1"/>
    <property type="molecule type" value="Genomic_DNA"/>
</dbReference>
<organism evidence="2">
    <name type="scientific">Dichomitus squalens</name>
    <dbReference type="NCBI Taxonomy" id="114155"/>
    <lineage>
        <taxon>Eukaryota</taxon>
        <taxon>Fungi</taxon>
        <taxon>Dikarya</taxon>
        <taxon>Basidiomycota</taxon>
        <taxon>Agaricomycotina</taxon>
        <taxon>Agaricomycetes</taxon>
        <taxon>Polyporales</taxon>
        <taxon>Polyporaceae</taxon>
        <taxon>Dichomitus</taxon>
    </lineage>
</organism>
<feature type="region of interest" description="Disordered" evidence="1">
    <location>
        <begin position="24"/>
        <end position="79"/>
    </location>
</feature>